<comment type="caution">
    <text evidence="1">The sequence shown here is derived from an EMBL/GenBank/DDBJ whole genome shotgun (WGS) entry which is preliminary data.</text>
</comment>
<reference evidence="1" key="1">
    <citation type="submission" date="2022-07" db="EMBL/GenBank/DDBJ databases">
        <title>Phylogenomic reconstructions and comparative analyses of Kickxellomycotina fungi.</title>
        <authorList>
            <person name="Reynolds N.K."/>
            <person name="Stajich J.E."/>
            <person name="Barry K."/>
            <person name="Grigoriev I.V."/>
            <person name="Crous P."/>
            <person name="Smith M.E."/>
        </authorList>
    </citation>
    <scope>NUCLEOTIDE SEQUENCE</scope>
    <source>
        <strain evidence="1">NRRL 5244</strain>
    </source>
</reference>
<protein>
    <submittedName>
        <fullName evidence="1">Dynein heavy chain</fullName>
    </submittedName>
</protein>
<gene>
    <name evidence="1" type="primary">DYN1_5</name>
    <name evidence="1" type="ORF">FBU59_007294</name>
</gene>
<name>A0ACC1IXH6_9FUNG</name>
<dbReference type="Proteomes" id="UP001150603">
    <property type="component" value="Unassembled WGS sequence"/>
</dbReference>
<organism evidence="1 2">
    <name type="scientific">Linderina macrospora</name>
    <dbReference type="NCBI Taxonomy" id="4868"/>
    <lineage>
        <taxon>Eukaryota</taxon>
        <taxon>Fungi</taxon>
        <taxon>Fungi incertae sedis</taxon>
        <taxon>Zoopagomycota</taxon>
        <taxon>Kickxellomycotina</taxon>
        <taxon>Kickxellomycetes</taxon>
        <taxon>Kickxellales</taxon>
        <taxon>Kickxellaceae</taxon>
        <taxon>Linderina</taxon>
    </lineage>
</organism>
<feature type="non-terminal residue" evidence="1">
    <location>
        <position position="1"/>
    </location>
</feature>
<evidence type="ECO:0000313" key="1">
    <source>
        <dbReference type="EMBL" id="KAJ1926638.1"/>
    </source>
</evidence>
<proteinExistence type="predicted"/>
<dbReference type="EMBL" id="JANBPW010006914">
    <property type="protein sequence ID" value="KAJ1926638.1"/>
    <property type="molecule type" value="Genomic_DNA"/>
</dbReference>
<evidence type="ECO:0000313" key="2">
    <source>
        <dbReference type="Proteomes" id="UP001150603"/>
    </source>
</evidence>
<sequence length="321" mass="36420">ILDRVGPLRNEVKQLEHDAEETKVKATTLAKMIGELEASIARYKDEYALLIAETERLKGEMTRVESKVERSLKLLASLSSERERWENGSQTFESQMGTMVGDVMLAAAMLAYGGYYDQQYRDQLLLRWNTQVARSGISVRADLRLAEYMSTAEQRLQWQACGLPDDSLVMENAAMLEHYNRYPLVIDPSGSATQFLQQQTERAGRALTVTSFLDDAFLKQLESALRFGNPILIQDVEHLDPILNPVLNRELRRTGGRTLIRLGSQDIDFSPMFKLYLSTRDSSAVFAPDLSSRVTFVNFTVTRASLQTQCLSQVMRHERPD</sequence>
<keyword evidence="2" id="KW-1185">Reference proteome</keyword>
<accession>A0ACC1IXH6</accession>
<feature type="non-terminal residue" evidence="1">
    <location>
        <position position="321"/>
    </location>
</feature>